<sequence length="227" mass="23320">MRSILVAGVVAANLAFVGLGITFGYPDVLAEPPAEILARFAADQETVTALFLLLALGAGSLIPVAVLLGRRLPDGPAAALSVPVGVLAGLVQVIGLLRWPFAMPALAHAPDRATAETIFAVLHGYLGTGLGETLGYLLTGAWTILILRALPAPRWFTALGALSAAAILSGLLIPLDVPGTDLANFLGYLAWSAWMLCLAVRAGKLTPRVPAGTGSRSSQPTAPGESR</sequence>
<dbReference type="InterPro" id="IPR025495">
    <property type="entry name" value="DUF4386"/>
</dbReference>
<keyword evidence="1" id="KW-0812">Transmembrane</keyword>
<evidence type="ECO:0008006" key="4">
    <source>
        <dbReference type="Google" id="ProtNLM"/>
    </source>
</evidence>
<feature type="transmembrane region" description="Helical" evidence="1">
    <location>
        <begin position="48"/>
        <end position="68"/>
    </location>
</feature>
<proteinExistence type="predicted"/>
<organism evidence="2 3">
    <name type="scientific">Acrocarpospora pleiomorpha</name>
    <dbReference type="NCBI Taxonomy" id="90975"/>
    <lineage>
        <taxon>Bacteria</taxon>
        <taxon>Bacillati</taxon>
        <taxon>Actinomycetota</taxon>
        <taxon>Actinomycetes</taxon>
        <taxon>Streptosporangiales</taxon>
        <taxon>Streptosporangiaceae</taxon>
        <taxon>Acrocarpospora</taxon>
    </lineage>
</organism>
<feature type="transmembrane region" description="Helical" evidence="1">
    <location>
        <begin position="155"/>
        <end position="173"/>
    </location>
</feature>
<dbReference type="RefSeq" id="WP_170321508.1">
    <property type="nucleotide sequence ID" value="NZ_BAAAHM010000021.1"/>
</dbReference>
<reference evidence="2 3" key="1">
    <citation type="submission" date="2019-10" db="EMBL/GenBank/DDBJ databases">
        <title>Whole genome shotgun sequence of Acrocarpospora pleiomorpha NBRC 16267.</title>
        <authorList>
            <person name="Ichikawa N."/>
            <person name="Kimura A."/>
            <person name="Kitahashi Y."/>
            <person name="Komaki H."/>
            <person name="Oguchi A."/>
        </authorList>
    </citation>
    <scope>NUCLEOTIDE SEQUENCE [LARGE SCALE GENOMIC DNA]</scope>
    <source>
        <strain evidence="2 3">NBRC 16267</strain>
    </source>
</reference>
<evidence type="ECO:0000313" key="3">
    <source>
        <dbReference type="Proteomes" id="UP000377595"/>
    </source>
</evidence>
<dbReference type="AlphaFoldDB" id="A0A5M3XHG2"/>
<keyword evidence="3" id="KW-1185">Reference proteome</keyword>
<comment type="caution">
    <text evidence="2">The sequence shown here is derived from an EMBL/GenBank/DDBJ whole genome shotgun (WGS) entry which is preliminary data.</text>
</comment>
<keyword evidence="1" id="KW-0472">Membrane</keyword>
<dbReference type="Proteomes" id="UP000377595">
    <property type="component" value="Unassembled WGS sequence"/>
</dbReference>
<evidence type="ECO:0000256" key="1">
    <source>
        <dbReference type="SAM" id="Phobius"/>
    </source>
</evidence>
<protein>
    <recommendedName>
        <fullName evidence="4">DUF4386 domain-containing protein</fullName>
    </recommendedName>
</protein>
<dbReference type="Pfam" id="PF14329">
    <property type="entry name" value="DUF4386"/>
    <property type="match status" value="1"/>
</dbReference>
<evidence type="ECO:0000313" key="2">
    <source>
        <dbReference type="EMBL" id="GES20460.1"/>
    </source>
</evidence>
<feature type="transmembrane region" description="Helical" evidence="1">
    <location>
        <begin position="80"/>
        <end position="101"/>
    </location>
</feature>
<accession>A0A5M3XHG2</accession>
<dbReference type="EMBL" id="BLAF01000016">
    <property type="protein sequence ID" value="GES20460.1"/>
    <property type="molecule type" value="Genomic_DNA"/>
</dbReference>
<name>A0A5M3XHG2_9ACTN</name>
<keyword evidence="1" id="KW-1133">Transmembrane helix</keyword>
<feature type="transmembrane region" description="Helical" evidence="1">
    <location>
        <begin position="185"/>
        <end position="203"/>
    </location>
</feature>
<gene>
    <name evidence="2" type="ORF">Aple_033560</name>
</gene>